<protein>
    <submittedName>
        <fullName evidence="6">Cytidine deaminase</fullName>
        <ecNumber evidence="6">3.5.4.5</ecNumber>
    </submittedName>
</protein>
<dbReference type="InterPro" id="IPR016193">
    <property type="entry name" value="Cytidine_deaminase-like"/>
</dbReference>
<accession>A0A6N8J9H2</accession>
<dbReference type="NCBIfam" id="NF004064">
    <property type="entry name" value="PRK05578.1"/>
    <property type="match status" value="1"/>
</dbReference>
<dbReference type="InterPro" id="IPR016192">
    <property type="entry name" value="APOBEC/CMP_deaminase_Zn-bd"/>
</dbReference>
<dbReference type="AlphaFoldDB" id="A0A6N8J9H2"/>
<keyword evidence="7" id="KW-1185">Reference proteome</keyword>
<dbReference type="OrthoDB" id="9795347at2"/>
<keyword evidence="2" id="KW-0479">Metal-binding</keyword>
<name>A0A6N8J9H2_9BACT</name>
<dbReference type="Proteomes" id="UP000468388">
    <property type="component" value="Unassembled WGS sequence"/>
</dbReference>
<dbReference type="PROSITE" id="PS51747">
    <property type="entry name" value="CYT_DCMP_DEAMINASES_2"/>
    <property type="match status" value="1"/>
</dbReference>
<keyword evidence="3 6" id="KW-0378">Hydrolase</keyword>
<evidence type="ECO:0000256" key="1">
    <source>
        <dbReference type="ARBA" id="ARBA00006576"/>
    </source>
</evidence>
<dbReference type="GO" id="GO:0004126">
    <property type="term" value="F:cytidine deaminase activity"/>
    <property type="evidence" value="ECO:0007669"/>
    <property type="project" value="UniProtKB-EC"/>
</dbReference>
<dbReference type="EC" id="3.5.4.5" evidence="6"/>
<dbReference type="InterPro" id="IPR002125">
    <property type="entry name" value="CMP_dCMP_dom"/>
</dbReference>
<proteinExistence type="inferred from homology"/>
<dbReference type="Gene3D" id="3.40.140.10">
    <property type="entry name" value="Cytidine Deaminase, domain 2"/>
    <property type="match status" value="1"/>
</dbReference>
<evidence type="ECO:0000313" key="6">
    <source>
        <dbReference type="EMBL" id="MVT41241.1"/>
    </source>
</evidence>
<dbReference type="RefSeq" id="WP_157299849.1">
    <property type="nucleotide sequence ID" value="NZ_BAAAZB010000007.1"/>
</dbReference>
<evidence type="ECO:0000259" key="5">
    <source>
        <dbReference type="PROSITE" id="PS51747"/>
    </source>
</evidence>
<evidence type="ECO:0000313" key="7">
    <source>
        <dbReference type="Proteomes" id="UP000468388"/>
    </source>
</evidence>
<dbReference type="Pfam" id="PF00383">
    <property type="entry name" value="dCMP_cyt_deam_1"/>
    <property type="match status" value="1"/>
</dbReference>
<dbReference type="PANTHER" id="PTHR11644:SF2">
    <property type="entry name" value="CYTIDINE DEAMINASE"/>
    <property type="match status" value="1"/>
</dbReference>
<evidence type="ECO:0000256" key="3">
    <source>
        <dbReference type="ARBA" id="ARBA00022801"/>
    </source>
</evidence>
<dbReference type="GO" id="GO:0072527">
    <property type="term" value="P:pyrimidine-containing compound metabolic process"/>
    <property type="evidence" value="ECO:0007669"/>
    <property type="project" value="UniProtKB-ARBA"/>
</dbReference>
<dbReference type="CDD" id="cd01283">
    <property type="entry name" value="cytidine_deaminase"/>
    <property type="match status" value="1"/>
</dbReference>
<dbReference type="GO" id="GO:0008270">
    <property type="term" value="F:zinc ion binding"/>
    <property type="evidence" value="ECO:0007669"/>
    <property type="project" value="InterPro"/>
</dbReference>
<gene>
    <name evidence="6" type="ORF">GO495_11660</name>
</gene>
<dbReference type="SUPFAM" id="SSF53927">
    <property type="entry name" value="Cytidine deaminase-like"/>
    <property type="match status" value="1"/>
</dbReference>
<dbReference type="PROSITE" id="PS00903">
    <property type="entry name" value="CYT_DCMP_DEAMINASES_1"/>
    <property type="match status" value="1"/>
</dbReference>
<dbReference type="PANTHER" id="PTHR11644">
    <property type="entry name" value="CYTIDINE DEAMINASE"/>
    <property type="match status" value="1"/>
</dbReference>
<sequence length="162" mass="17623">MDPRKYSSFEYLSYPDSSALSSEDLHLLQEAREVTAQAYAPYSKFNVGAVIRLSNGLLVRGTNQENASFPAGICAERVALSAASSLQPGVAVDTIAISYHNLNGSSDTPISPCGICRQSLSEQENRQHQPIRLIMGGQTGPVYIIQTTRHLLPFGFSSEDMK</sequence>
<reference evidence="6 7" key="1">
    <citation type="submission" date="2019-12" db="EMBL/GenBank/DDBJ databases">
        <title>The draft genomic sequence of strain Chitinophaga oryziterrae JCM 16595.</title>
        <authorList>
            <person name="Zhang X."/>
        </authorList>
    </citation>
    <scope>NUCLEOTIDE SEQUENCE [LARGE SCALE GENOMIC DNA]</scope>
    <source>
        <strain evidence="6 7">JCM 16595</strain>
    </source>
</reference>
<dbReference type="GO" id="GO:0042802">
    <property type="term" value="F:identical protein binding"/>
    <property type="evidence" value="ECO:0007669"/>
    <property type="project" value="UniProtKB-ARBA"/>
</dbReference>
<dbReference type="InterPro" id="IPR050202">
    <property type="entry name" value="Cyt/Deoxycyt_deaminase"/>
</dbReference>
<evidence type="ECO:0000256" key="2">
    <source>
        <dbReference type="ARBA" id="ARBA00022723"/>
    </source>
</evidence>
<dbReference type="GO" id="GO:0055086">
    <property type="term" value="P:nucleobase-containing small molecule metabolic process"/>
    <property type="evidence" value="ECO:0007669"/>
    <property type="project" value="UniProtKB-ARBA"/>
</dbReference>
<feature type="domain" description="CMP/dCMP-type deaminase" evidence="5">
    <location>
        <begin position="22"/>
        <end position="159"/>
    </location>
</feature>
<comment type="caution">
    <text evidence="6">The sequence shown here is derived from an EMBL/GenBank/DDBJ whole genome shotgun (WGS) entry which is preliminary data.</text>
</comment>
<dbReference type="GO" id="GO:0005829">
    <property type="term" value="C:cytosol"/>
    <property type="evidence" value="ECO:0007669"/>
    <property type="project" value="TreeGrafter"/>
</dbReference>
<keyword evidence="4" id="KW-0862">Zinc</keyword>
<dbReference type="EMBL" id="WRXO01000002">
    <property type="protein sequence ID" value="MVT41241.1"/>
    <property type="molecule type" value="Genomic_DNA"/>
</dbReference>
<comment type="similarity">
    <text evidence="1">Belongs to the cytidine and deoxycytidylate deaminase family.</text>
</comment>
<evidence type="ECO:0000256" key="4">
    <source>
        <dbReference type="ARBA" id="ARBA00022833"/>
    </source>
</evidence>
<organism evidence="6 7">
    <name type="scientific">Chitinophaga oryziterrae</name>
    <dbReference type="NCBI Taxonomy" id="1031224"/>
    <lineage>
        <taxon>Bacteria</taxon>
        <taxon>Pseudomonadati</taxon>
        <taxon>Bacteroidota</taxon>
        <taxon>Chitinophagia</taxon>
        <taxon>Chitinophagales</taxon>
        <taxon>Chitinophagaceae</taxon>
        <taxon>Chitinophaga</taxon>
    </lineage>
</organism>